<comment type="cofactor">
    <cofactor evidence="3">
        <name>pyridoxal 5'-phosphate</name>
        <dbReference type="ChEBI" id="CHEBI:597326"/>
    </cofactor>
</comment>
<evidence type="ECO:0000256" key="4">
    <source>
        <dbReference type="RuleBase" id="RU004514"/>
    </source>
</evidence>
<dbReference type="PANTHER" id="PTHR10146">
    <property type="entry name" value="PROLINE SYNTHETASE CO-TRANSCRIBED BACTERIAL HOMOLOG PROTEIN"/>
    <property type="match status" value="1"/>
</dbReference>
<name>A0A9D0Z2L8_9FIRM</name>
<evidence type="ECO:0000256" key="3">
    <source>
        <dbReference type="PIRSR" id="PIRSR004848-1"/>
    </source>
</evidence>
<dbReference type="InterPro" id="IPR029066">
    <property type="entry name" value="PLP-binding_barrel"/>
</dbReference>
<gene>
    <name evidence="6" type="ORF">IAB74_06355</name>
</gene>
<dbReference type="AlphaFoldDB" id="A0A9D0Z2L8"/>
<comment type="function">
    <text evidence="2">Pyridoxal 5'-phosphate (PLP)-binding protein, which is involved in PLP homeostasis.</text>
</comment>
<dbReference type="EMBL" id="DVFK01000086">
    <property type="protein sequence ID" value="HIQ68111.1"/>
    <property type="molecule type" value="Genomic_DNA"/>
</dbReference>
<evidence type="ECO:0000256" key="1">
    <source>
        <dbReference type="ARBA" id="ARBA00022898"/>
    </source>
</evidence>
<evidence type="ECO:0000313" key="6">
    <source>
        <dbReference type="EMBL" id="HIQ68111.1"/>
    </source>
</evidence>
<dbReference type="InterPro" id="IPR001608">
    <property type="entry name" value="Ala_racemase_N"/>
</dbReference>
<dbReference type="SUPFAM" id="SSF51419">
    <property type="entry name" value="PLP-binding barrel"/>
    <property type="match status" value="1"/>
</dbReference>
<dbReference type="NCBIfam" id="TIGR00044">
    <property type="entry name" value="YggS family pyridoxal phosphate-dependent enzyme"/>
    <property type="match status" value="1"/>
</dbReference>
<feature type="modified residue" description="N6-(pyridoxal phosphate)lysine" evidence="2 3">
    <location>
        <position position="35"/>
    </location>
</feature>
<reference evidence="6" key="1">
    <citation type="submission" date="2020-10" db="EMBL/GenBank/DDBJ databases">
        <authorList>
            <person name="Gilroy R."/>
        </authorList>
    </citation>
    <scope>NUCLEOTIDE SEQUENCE</scope>
    <source>
        <strain evidence="6">13361</strain>
    </source>
</reference>
<dbReference type="GO" id="GO:0030170">
    <property type="term" value="F:pyridoxal phosphate binding"/>
    <property type="evidence" value="ECO:0007669"/>
    <property type="project" value="UniProtKB-UniRule"/>
</dbReference>
<dbReference type="CDD" id="cd00635">
    <property type="entry name" value="PLPDE_III_YBL036c_like"/>
    <property type="match status" value="1"/>
</dbReference>
<dbReference type="PANTHER" id="PTHR10146:SF14">
    <property type="entry name" value="PYRIDOXAL PHOSPHATE HOMEOSTASIS PROTEIN"/>
    <property type="match status" value="1"/>
</dbReference>
<protein>
    <recommendedName>
        <fullName evidence="2">Pyridoxal phosphate homeostasis protein</fullName>
        <shortName evidence="2">PLP homeostasis protein</shortName>
    </recommendedName>
</protein>
<reference evidence="6" key="2">
    <citation type="journal article" date="2021" name="PeerJ">
        <title>Extensive microbial diversity within the chicken gut microbiome revealed by metagenomics and culture.</title>
        <authorList>
            <person name="Gilroy R."/>
            <person name="Ravi A."/>
            <person name="Getino M."/>
            <person name="Pursley I."/>
            <person name="Horton D.L."/>
            <person name="Alikhan N.F."/>
            <person name="Baker D."/>
            <person name="Gharbi K."/>
            <person name="Hall N."/>
            <person name="Watson M."/>
            <person name="Adriaenssens E.M."/>
            <person name="Foster-Nyarko E."/>
            <person name="Jarju S."/>
            <person name="Secka A."/>
            <person name="Antonio M."/>
            <person name="Oren A."/>
            <person name="Chaudhuri R.R."/>
            <person name="La Ragione R."/>
            <person name="Hildebrand F."/>
            <person name="Pallen M.J."/>
        </authorList>
    </citation>
    <scope>NUCLEOTIDE SEQUENCE</scope>
    <source>
        <strain evidence="6">13361</strain>
    </source>
</reference>
<feature type="domain" description="Alanine racemase N-terminal" evidence="5">
    <location>
        <begin position="10"/>
        <end position="227"/>
    </location>
</feature>
<keyword evidence="1 2" id="KW-0663">Pyridoxal phosphate</keyword>
<dbReference type="Proteomes" id="UP000886796">
    <property type="component" value="Unassembled WGS sequence"/>
</dbReference>
<dbReference type="HAMAP" id="MF_02087">
    <property type="entry name" value="PLP_homeostasis"/>
    <property type="match status" value="1"/>
</dbReference>
<accession>A0A9D0Z2L8</accession>
<sequence length="234" mass="25837">MCIEENVLRIREQIREAALAAGRKPEEIQLCAATKMNDAQAVRRAIAAGVDCCGENRVQELTAKLKDNAYEGKTVHFIGHLQTNKVRQVVGKVDLIQSVDSLHLLKAISQEAAKQNICQDVLLEVNIGQELSKSGFGEGEIPEVLEQMCDFSNIFVRGLMAIPPICQNHGDNDKFFQKMYNLSVDITAKKYDNVCVTVLSMGMSDDFQQAIAMGSTMVRIGTGIFGPRNYQSPI</sequence>
<comment type="caution">
    <text evidence="6">The sequence shown here is derived from an EMBL/GenBank/DDBJ whole genome shotgun (WGS) entry which is preliminary data.</text>
</comment>
<evidence type="ECO:0000313" key="7">
    <source>
        <dbReference type="Proteomes" id="UP000886796"/>
    </source>
</evidence>
<dbReference type="InterPro" id="IPR011078">
    <property type="entry name" value="PyrdxlP_homeostasis"/>
</dbReference>
<dbReference type="Gene3D" id="3.20.20.10">
    <property type="entry name" value="Alanine racemase"/>
    <property type="match status" value="1"/>
</dbReference>
<dbReference type="PIRSF" id="PIRSF004848">
    <property type="entry name" value="YBL036c_PLPDEIII"/>
    <property type="match status" value="1"/>
</dbReference>
<comment type="similarity">
    <text evidence="2 4">Belongs to the pyridoxal phosphate-binding protein YggS/PROSC family.</text>
</comment>
<dbReference type="Pfam" id="PF01168">
    <property type="entry name" value="Ala_racemase_N"/>
    <property type="match status" value="1"/>
</dbReference>
<proteinExistence type="inferred from homology"/>
<organism evidence="6 7">
    <name type="scientific">Candidatus Faecousia excrementigallinarum</name>
    <dbReference type="NCBI Taxonomy" id="2840806"/>
    <lineage>
        <taxon>Bacteria</taxon>
        <taxon>Bacillati</taxon>
        <taxon>Bacillota</taxon>
        <taxon>Clostridia</taxon>
        <taxon>Eubacteriales</taxon>
        <taxon>Oscillospiraceae</taxon>
        <taxon>Faecousia</taxon>
    </lineage>
</organism>
<evidence type="ECO:0000259" key="5">
    <source>
        <dbReference type="Pfam" id="PF01168"/>
    </source>
</evidence>
<evidence type="ECO:0000256" key="2">
    <source>
        <dbReference type="HAMAP-Rule" id="MF_02087"/>
    </source>
</evidence>